<accession>E6QVW6</accession>
<name>E6QVW6_9ZZZZ</name>
<dbReference type="AlphaFoldDB" id="E6QVW6"/>
<organism evidence="1">
    <name type="scientific">mine drainage metagenome</name>
    <dbReference type="NCBI Taxonomy" id="410659"/>
    <lineage>
        <taxon>unclassified sequences</taxon>
        <taxon>metagenomes</taxon>
        <taxon>ecological metagenomes</taxon>
    </lineage>
</organism>
<proteinExistence type="predicted"/>
<dbReference type="EMBL" id="CABR01000139">
    <property type="protein sequence ID" value="CBI11389.1"/>
    <property type="molecule type" value="Genomic_DNA"/>
</dbReference>
<protein>
    <submittedName>
        <fullName evidence="1">Uncharacterized protein</fullName>
    </submittedName>
</protein>
<gene>
    <name evidence="1" type="ORF">CARN7_2213</name>
</gene>
<reference evidence="1" key="1">
    <citation type="submission" date="2009-10" db="EMBL/GenBank/DDBJ databases">
        <title>Diversity of trophic interactions inside an arsenic-rich microbial ecosystem.</title>
        <authorList>
            <person name="Bertin P.N."/>
            <person name="Heinrich-Salmeron A."/>
            <person name="Pelletier E."/>
            <person name="Goulhen-Chollet F."/>
            <person name="Arsene-Ploetze F."/>
            <person name="Gallien S."/>
            <person name="Calteau A."/>
            <person name="Vallenet D."/>
            <person name="Casiot C."/>
            <person name="Chane-Woon-Ming B."/>
            <person name="Giloteaux L."/>
            <person name="Barakat M."/>
            <person name="Bonnefoy V."/>
            <person name="Bruneel O."/>
            <person name="Chandler M."/>
            <person name="Cleiss J."/>
            <person name="Duran R."/>
            <person name="Elbaz-Poulichet F."/>
            <person name="Fonknechten N."/>
            <person name="Lauga B."/>
            <person name="Mornico D."/>
            <person name="Ortet P."/>
            <person name="Schaeffer C."/>
            <person name="Siguier P."/>
            <person name="Alexander Thil Smith A."/>
            <person name="Van Dorsselaer A."/>
            <person name="Weissenbach J."/>
            <person name="Medigue C."/>
            <person name="Le Paslier D."/>
        </authorList>
    </citation>
    <scope>NUCLEOTIDE SEQUENCE</scope>
</reference>
<comment type="caution">
    <text evidence="1">The sequence shown here is derived from an EMBL/GenBank/DDBJ whole genome shotgun (WGS) entry which is preliminary data.</text>
</comment>
<evidence type="ECO:0000313" key="1">
    <source>
        <dbReference type="EMBL" id="CBI11389.1"/>
    </source>
</evidence>
<sequence>MITIESTPGTAWIKAVNGHRSIQFIISDIGVKPQPNDRYTVIFDDPITIPGSNRGTTYPYLSMNNMGMGYRGEVDPAYVEAAMRGDITGERLICWADINHDCCDTVLAELRSYLDNQFRKAG</sequence>